<keyword evidence="4" id="KW-0067">ATP-binding</keyword>
<keyword evidence="2" id="KW-1003">Cell membrane</keyword>
<dbReference type="EMBL" id="BKCJ011888549">
    <property type="protein sequence ID" value="GFD61237.1"/>
    <property type="molecule type" value="Genomic_DNA"/>
</dbReference>
<evidence type="ECO:0000256" key="2">
    <source>
        <dbReference type="ARBA" id="ARBA00022475"/>
    </source>
</evidence>
<organism evidence="7">
    <name type="scientific">Tanacetum cinerariifolium</name>
    <name type="common">Dalmatian daisy</name>
    <name type="synonym">Chrysanthemum cinerariifolium</name>
    <dbReference type="NCBI Taxonomy" id="118510"/>
    <lineage>
        <taxon>Eukaryota</taxon>
        <taxon>Viridiplantae</taxon>
        <taxon>Streptophyta</taxon>
        <taxon>Embryophyta</taxon>
        <taxon>Tracheophyta</taxon>
        <taxon>Spermatophyta</taxon>
        <taxon>Magnoliopsida</taxon>
        <taxon>eudicotyledons</taxon>
        <taxon>Gunneridae</taxon>
        <taxon>Pentapetalae</taxon>
        <taxon>asterids</taxon>
        <taxon>campanulids</taxon>
        <taxon>Asterales</taxon>
        <taxon>Asteraceae</taxon>
        <taxon>Asteroideae</taxon>
        <taxon>Anthemideae</taxon>
        <taxon>Anthemidinae</taxon>
        <taxon>Tanacetum</taxon>
    </lineage>
</organism>
<name>A0A699XNH7_TANCI</name>
<keyword evidence="1" id="KW-0813">Transport</keyword>
<gene>
    <name evidence="7" type="ORF">Tci_933206</name>
</gene>
<evidence type="ECO:0000256" key="4">
    <source>
        <dbReference type="ARBA" id="ARBA00022840"/>
    </source>
</evidence>
<dbReference type="AlphaFoldDB" id="A0A699XNH7"/>
<evidence type="ECO:0000256" key="1">
    <source>
        <dbReference type="ARBA" id="ARBA00022448"/>
    </source>
</evidence>
<dbReference type="PANTHER" id="PTHR43790">
    <property type="entry name" value="CARBOHYDRATE TRANSPORT ATP-BINDING PROTEIN MG119-RELATED"/>
    <property type="match status" value="1"/>
</dbReference>
<keyword evidence="5" id="KW-1278">Translocase</keyword>
<evidence type="ECO:0000256" key="5">
    <source>
        <dbReference type="ARBA" id="ARBA00022967"/>
    </source>
</evidence>
<evidence type="ECO:0000256" key="3">
    <source>
        <dbReference type="ARBA" id="ARBA00022741"/>
    </source>
</evidence>
<reference evidence="7" key="1">
    <citation type="journal article" date="2019" name="Sci. Rep.">
        <title>Draft genome of Tanacetum cinerariifolium, the natural source of mosquito coil.</title>
        <authorList>
            <person name="Yamashiro T."/>
            <person name="Shiraishi A."/>
            <person name="Satake H."/>
            <person name="Nakayama K."/>
        </authorList>
    </citation>
    <scope>NUCLEOTIDE SEQUENCE</scope>
</reference>
<proteinExistence type="predicted"/>
<sequence length="77" mass="8507">MNEVFAIADEVAVFRDGAYIGLQRADSMDGDSLISMMVGRELTQLFPERDKPVGKLLMSVRDLALDGVFEGVSFDLH</sequence>
<comment type="caution">
    <text evidence="7">The sequence shown here is derived from an EMBL/GenBank/DDBJ whole genome shotgun (WGS) entry which is preliminary data.</text>
</comment>
<dbReference type="PANTHER" id="PTHR43790:SF3">
    <property type="entry name" value="D-ALLOSE IMPORT ATP-BINDING PROTEIN ALSA-RELATED"/>
    <property type="match status" value="1"/>
</dbReference>
<evidence type="ECO:0000256" key="6">
    <source>
        <dbReference type="ARBA" id="ARBA00023136"/>
    </source>
</evidence>
<accession>A0A699XNH7</accession>
<keyword evidence="3" id="KW-0547">Nucleotide-binding</keyword>
<dbReference type="InterPro" id="IPR050107">
    <property type="entry name" value="ABC_carbohydrate_import_ATPase"/>
</dbReference>
<evidence type="ECO:0000313" key="7">
    <source>
        <dbReference type="EMBL" id="GFD61237.1"/>
    </source>
</evidence>
<dbReference type="GO" id="GO:0005524">
    <property type="term" value="F:ATP binding"/>
    <property type="evidence" value="ECO:0007669"/>
    <property type="project" value="UniProtKB-KW"/>
</dbReference>
<keyword evidence="6" id="KW-0472">Membrane</keyword>
<feature type="non-terminal residue" evidence="7">
    <location>
        <position position="77"/>
    </location>
</feature>
<protein>
    <submittedName>
        <fullName evidence="7">Sugar ABC transporter, putative</fullName>
    </submittedName>
</protein>